<protein>
    <submittedName>
        <fullName evidence="4">Methyltransferase like 20</fullName>
    </submittedName>
</protein>
<dbReference type="AlphaFoldDB" id="A0A1A8CP37"/>
<dbReference type="GO" id="GO:0032259">
    <property type="term" value="P:methylation"/>
    <property type="evidence" value="ECO:0007669"/>
    <property type="project" value="UniProtKB-KW"/>
</dbReference>
<evidence type="ECO:0000256" key="1">
    <source>
        <dbReference type="ARBA" id="ARBA00022603"/>
    </source>
</evidence>
<sequence length="247" mass="28527">MTFGLLSPLQCSRLLNSLVRAHSQTVRLRRFSEKFPSNEHIRRFISENTELAGEQSLTPEMKLRLFTPGCRFWTERAELWPFDDPHWAIYWPGGQALSRLFWIWGAAVELQPSLPKSVVLLMWWPMTSTHIVAAVVTQMNSELNKVEPPVCLTSNMIGSDPEGFDLILLGDMFYDECLADSLHSWLDSCIKTHRTKVLIGDPGRAPFEGHDVRKHLHHLARFELPECVREENYGLTTSDVWRYHPEL</sequence>
<dbReference type="GO" id="GO:0005759">
    <property type="term" value="C:mitochondrial matrix"/>
    <property type="evidence" value="ECO:0007669"/>
    <property type="project" value="TreeGrafter"/>
</dbReference>
<keyword evidence="2 4" id="KW-0808">Transferase</keyword>
<reference evidence="4" key="2">
    <citation type="submission" date="2016-06" db="EMBL/GenBank/DDBJ databases">
        <title>The genome of a short-lived fish provides insights into sex chromosome evolution and the genetic control of aging.</title>
        <authorList>
            <person name="Reichwald K."/>
            <person name="Felder M."/>
            <person name="Petzold A."/>
            <person name="Koch P."/>
            <person name="Groth M."/>
            <person name="Platzer M."/>
        </authorList>
    </citation>
    <scope>NUCLEOTIDE SEQUENCE</scope>
    <source>
        <tissue evidence="4">Brain</tissue>
    </source>
</reference>
<reference evidence="4" key="1">
    <citation type="submission" date="2016-05" db="EMBL/GenBank/DDBJ databases">
        <authorList>
            <person name="Lavstsen T."/>
            <person name="Jespersen J.S."/>
        </authorList>
    </citation>
    <scope>NUCLEOTIDE SEQUENCE</scope>
    <source>
        <tissue evidence="4">Brain</tissue>
    </source>
</reference>
<keyword evidence="1 4" id="KW-0489">Methyltransferase</keyword>
<dbReference type="EMBL" id="HADZ01016887">
    <property type="protein sequence ID" value="SBP80828.1"/>
    <property type="molecule type" value="Transcribed_RNA"/>
</dbReference>
<dbReference type="GO" id="GO:0016279">
    <property type="term" value="F:protein-lysine N-methyltransferase activity"/>
    <property type="evidence" value="ECO:0007669"/>
    <property type="project" value="TreeGrafter"/>
</dbReference>
<gene>
    <name evidence="4" type="primary">METTL20</name>
</gene>
<evidence type="ECO:0000256" key="3">
    <source>
        <dbReference type="ARBA" id="ARBA00049497"/>
    </source>
</evidence>
<evidence type="ECO:0000313" key="4">
    <source>
        <dbReference type="EMBL" id="SBP80828.1"/>
    </source>
</evidence>
<evidence type="ECO:0000256" key="2">
    <source>
        <dbReference type="ARBA" id="ARBA00022679"/>
    </source>
</evidence>
<dbReference type="PANTHER" id="PTHR43648">
    <property type="entry name" value="ELECTRON TRANSFER FLAVOPROTEIN BETA SUBUNIT LYSINE METHYLTRANSFERASE"/>
    <property type="match status" value="1"/>
</dbReference>
<comment type="catalytic activity">
    <reaction evidence="3">
        <text>L-lysyl-[protein] + 3 S-adenosyl-L-methionine = N(6),N(6),N(6)-trimethyl-L-lysyl-[protein] + 3 S-adenosyl-L-homocysteine + 3 H(+)</text>
        <dbReference type="Rhea" id="RHEA:54192"/>
        <dbReference type="Rhea" id="RHEA-COMP:9752"/>
        <dbReference type="Rhea" id="RHEA-COMP:13826"/>
        <dbReference type="ChEBI" id="CHEBI:15378"/>
        <dbReference type="ChEBI" id="CHEBI:29969"/>
        <dbReference type="ChEBI" id="CHEBI:57856"/>
        <dbReference type="ChEBI" id="CHEBI:59789"/>
        <dbReference type="ChEBI" id="CHEBI:61961"/>
    </reaction>
    <physiologicalReaction direction="left-to-right" evidence="3">
        <dbReference type="Rhea" id="RHEA:54193"/>
    </physiologicalReaction>
</comment>
<name>A0A1A8CP37_NOTKA</name>
<accession>A0A1A8CP37</accession>
<proteinExistence type="predicted"/>
<dbReference type="PANTHER" id="PTHR43648:SF1">
    <property type="entry name" value="ELECTRON TRANSFER FLAVOPROTEIN BETA SUBUNIT LYSINE METHYLTRANSFERASE"/>
    <property type="match status" value="1"/>
</dbReference>
<dbReference type="InterPro" id="IPR050078">
    <property type="entry name" value="Ribosomal_L11_MeTrfase_PrmA"/>
</dbReference>
<organism evidence="4">
    <name type="scientific">Nothobranchius kadleci</name>
    <name type="common">African annual killifish</name>
    <dbReference type="NCBI Taxonomy" id="1051664"/>
    <lineage>
        <taxon>Eukaryota</taxon>
        <taxon>Metazoa</taxon>
        <taxon>Chordata</taxon>
        <taxon>Craniata</taxon>
        <taxon>Vertebrata</taxon>
        <taxon>Euteleostomi</taxon>
        <taxon>Actinopterygii</taxon>
        <taxon>Neopterygii</taxon>
        <taxon>Teleostei</taxon>
        <taxon>Neoteleostei</taxon>
        <taxon>Acanthomorphata</taxon>
        <taxon>Ovalentaria</taxon>
        <taxon>Atherinomorphae</taxon>
        <taxon>Cyprinodontiformes</taxon>
        <taxon>Nothobranchiidae</taxon>
        <taxon>Nothobranchius</taxon>
    </lineage>
</organism>